<feature type="transmembrane region" description="Helical" evidence="6">
    <location>
        <begin position="218"/>
        <end position="237"/>
    </location>
</feature>
<evidence type="ECO:0000256" key="6">
    <source>
        <dbReference type="RuleBase" id="RU361264"/>
    </source>
</evidence>
<feature type="transmembrane region" description="Helical" evidence="6">
    <location>
        <begin position="153"/>
        <end position="175"/>
    </location>
</feature>
<evidence type="ECO:0000256" key="2">
    <source>
        <dbReference type="ARBA" id="ARBA00010596"/>
    </source>
</evidence>
<evidence type="ECO:0000256" key="4">
    <source>
        <dbReference type="ARBA" id="ARBA00022989"/>
    </source>
</evidence>
<evidence type="ECO:0000256" key="3">
    <source>
        <dbReference type="ARBA" id="ARBA00022692"/>
    </source>
</evidence>
<dbReference type="GO" id="GO:0000139">
    <property type="term" value="C:Golgi membrane"/>
    <property type="evidence" value="ECO:0007669"/>
    <property type="project" value="UniProtKB-SubCell"/>
</dbReference>
<dbReference type="OrthoDB" id="411251at2759"/>
<dbReference type="EMBL" id="JXTI01000089">
    <property type="protein sequence ID" value="KWX12997.1"/>
    <property type="molecule type" value="Genomic_DNA"/>
</dbReference>
<dbReference type="PANTHER" id="PTHR21236:SF1">
    <property type="entry name" value="PROTEIN YIPF6"/>
    <property type="match status" value="1"/>
</dbReference>
<evidence type="ECO:0000313" key="10">
    <source>
        <dbReference type="Proteomes" id="UP000070089"/>
    </source>
</evidence>
<evidence type="ECO:0000256" key="1">
    <source>
        <dbReference type="ARBA" id="ARBA00004141"/>
    </source>
</evidence>
<reference evidence="9 10" key="1">
    <citation type="journal article" date="2015" name="Mol. Biochem. Parasitol.">
        <title>Identification of polymorphic genes for use in assemblage B genotyping assays through comparative genomics of multiple assemblage B Giardia duodenalis isolates.</title>
        <authorList>
            <person name="Wielinga C."/>
            <person name="Thompson R.C."/>
            <person name="Monis P."/>
            <person name="Ryan U."/>
        </authorList>
    </citation>
    <scope>NUCLEOTIDE SEQUENCE [LARGE SCALE GENOMIC DNA]</scope>
    <source>
        <strain evidence="9 10">BAH15c1</strain>
    </source>
</reference>
<feature type="transmembrane region" description="Helical" evidence="6">
    <location>
        <begin position="181"/>
        <end position="206"/>
    </location>
</feature>
<sequence length="245" mass="26988">MAFYAEDPGANMFNAAGEPAAPSGAANQNGPPTEEELKHVGPPEWMLSTLDESVGTTFKREFTTMGKRTLQILWFCKSSTVDHAVYETYDFIGPVFWLTLYSLFLVIISWKNGDKSGSYFGIAYGIYFFVGILVSFNTNMVGGRVHIPGTFCFLGYCLMPLSIYTFVAMMMALLAANLPNWIRALVVGLTAILATTWSSLAAYAFFKNLAIRGKAFMTVYPVILFFIVFGVLGLIGAKQYIQQGA</sequence>
<proteinExistence type="inferred from homology"/>
<gene>
    <name evidence="9" type="ORF">QR46_3032</name>
</gene>
<name>A0A132NSJ3_GIAIN</name>
<feature type="transmembrane region" description="Helical" evidence="6">
    <location>
        <begin position="122"/>
        <end position="141"/>
    </location>
</feature>
<keyword evidence="3 6" id="KW-0812">Transmembrane</keyword>
<feature type="region of interest" description="Disordered" evidence="7">
    <location>
        <begin position="15"/>
        <end position="38"/>
    </location>
</feature>
<dbReference type="AlphaFoldDB" id="A0A132NSJ3"/>
<organism evidence="9 10">
    <name type="scientific">Giardia duodenalis assemblage B</name>
    <dbReference type="NCBI Taxonomy" id="1394984"/>
    <lineage>
        <taxon>Eukaryota</taxon>
        <taxon>Metamonada</taxon>
        <taxon>Diplomonadida</taxon>
        <taxon>Hexamitidae</taxon>
        <taxon>Giardiinae</taxon>
        <taxon>Giardia</taxon>
    </lineage>
</organism>
<keyword evidence="4 6" id="KW-1133">Transmembrane helix</keyword>
<protein>
    <recommendedName>
        <fullName evidence="6">Protein YIPF</fullName>
    </recommendedName>
</protein>
<evidence type="ECO:0000313" key="9">
    <source>
        <dbReference type="EMBL" id="KWX12997.1"/>
    </source>
</evidence>
<dbReference type="VEuPathDB" id="GiardiaDB:QR46_3032"/>
<comment type="similarity">
    <text evidence="2 6">Belongs to the YIP1 family.</text>
</comment>
<keyword evidence="5 6" id="KW-0472">Membrane</keyword>
<dbReference type="InterPro" id="IPR045231">
    <property type="entry name" value="Yip1/4-like"/>
</dbReference>
<dbReference type="Pfam" id="PF04893">
    <property type="entry name" value="Yip1"/>
    <property type="match status" value="1"/>
</dbReference>
<dbReference type="PANTHER" id="PTHR21236">
    <property type="entry name" value="GOLGI MEMBRANE PROTEIN YIP1"/>
    <property type="match status" value="1"/>
</dbReference>
<feature type="compositionally biased region" description="Low complexity" evidence="7">
    <location>
        <begin position="15"/>
        <end position="26"/>
    </location>
</feature>
<dbReference type="InterPro" id="IPR006977">
    <property type="entry name" value="Yip1_dom"/>
</dbReference>
<dbReference type="Proteomes" id="UP000070089">
    <property type="component" value="Unassembled WGS sequence"/>
</dbReference>
<evidence type="ECO:0000256" key="5">
    <source>
        <dbReference type="ARBA" id="ARBA00023136"/>
    </source>
</evidence>
<feature type="domain" description="Yip1" evidence="8">
    <location>
        <begin position="84"/>
        <end position="231"/>
    </location>
</feature>
<accession>A0A132NSJ3</accession>
<dbReference type="GO" id="GO:0006888">
    <property type="term" value="P:endoplasmic reticulum to Golgi vesicle-mediated transport"/>
    <property type="evidence" value="ECO:0007669"/>
    <property type="project" value="InterPro"/>
</dbReference>
<evidence type="ECO:0000256" key="7">
    <source>
        <dbReference type="SAM" id="MobiDB-lite"/>
    </source>
</evidence>
<dbReference type="GO" id="GO:0005802">
    <property type="term" value="C:trans-Golgi network"/>
    <property type="evidence" value="ECO:0007669"/>
    <property type="project" value="TreeGrafter"/>
</dbReference>
<evidence type="ECO:0000259" key="8">
    <source>
        <dbReference type="Pfam" id="PF04893"/>
    </source>
</evidence>
<comment type="caution">
    <text evidence="9">The sequence shown here is derived from an EMBL/GenBank/DDBJ whole genome shotgun (WGS) entry which is preliminary data.</text>
</comment>
<feature type="transmembrane region" description="Helical" evidence="6">
    <location>
        <begin position="91"/>
        <end position="110"/>
    </location>
</feature>
<comment type="subcellular location">
    <subcellularLocation>
        <location evidence="6">Golgi apparatus membrane</location>
        <topology evidence="6">Multi-pass membrane protein</topology>
    </subcellularLocation>
    <subcellularLocation>
        <location evidence="1">Membrane</location>
        <topology evidence="1">Multi-pass membrane protein</topology>
    </subcellularLocation>
</comment>